<evidence type="ECO:0000256" key="3">
    <source>
        <dbReference type="ARBA" id="ARBA00022553"/>
    </source>
</evidence>
<keyword evidence="7" id="KW-0067">ATP-binding</keyword>
<dbReference type="SMART" id="SM00911">
    <property type="entry name" value="HWE_HK"/>
    <property type="match status" value="1"/>
</dbReference>
<sequence length="574" mass="63467">MTGGFLDGDIFRGLAFRILVFLSLALLPFGLISVVQTRELAEQAVRNAETSLIGLTERAAGAERTIIQEAFGSADAISSFARAFIAEPEVCSDFLARYIETEDRYSQIGFVGTDGVMSCTSAGGVHDYSDDPAFQQVLLNPRRTVRFIREPAISGKPVLLVLRPVFEGDILLGFMTMSIPRAAVDNIVRPEPERLPFGVIVFNQGGEVVLSSPGDFDAELNQPLNRSLTALIGEKPSVFTDENNAGETRVYSVVSIVPDVAYSMAVWRSDDLIASTDRTGRLSLFLPVMMWLASLVVAFWSINRLAIRHIRKLSRQMRLFAYNRRMPRNTLGHGVPRELQEIQQSFVNMAGSIIRDEASLEDNIRDKNILLKEVHHRVKNNLQLISSIMNMQIRRARTEDARFVLKRLQDRILSLATVHKNLYQSERLDRVDAGALIKEIVQQLLVVGLPAGSGIKVNQHYDQIMLDADDAAPLTLTVSEAVTNAMKYINEPGQGGTPQLDITFAMSGDDAAVFTISNTTPPDSGTKGTGLGSQLINAFARQLNGGVEVFHEDGLHRLVLTFPLSQRDLKIHDY</sequence>
<reference evidence="11 12" key="1">
    <citation type="submission" date="2020-02" db="EMBL/GenBank/DDBJ databases">
        <title>Genome sequence of Roseobacter ponti.</title>
        <authorList>
            <person name="Hollensteiner J."/>
            <person name="Schneider D."/>
            <person name="Poehlein A."/>
            <person name="Daniel R."/>
        </authorList>
    </citation>
    <scope>NUCLEOTIDE SEQUENCE [LARGE SCALE GENOMIC DNA]</scope>
    <source>
        <strain evidence="11 12">DSM 106830</strain>
        <plasmid evidence="11 12">p1</plasmid>
    </source>
</reference>
<evidence type="ECO:0000259" key="10">
    <source>
        <dbReference type="SMART" id="SM00911"/>
    </source>
</evidence>
<keyword evidence="3" id="KW-0597">Phosphoprotein</keyword>
<dbReference type="AlphaFoldDB" id="A0A858SZM8"/>
<dbReference type="EMBL" id="CP048789">
    <property type="protein sequence ID" value="QJF53342.1"/>
    <property type="molecule type" value="Genomic_DNA"/>
</dbReference>
<keyword evidence="8" id="KW-0812">Transmembrane</keyword>
<feature type="domain" description="Histidine kinase/HSP90-like ATPase" evidence="9">
    <location>
        <begin position="469"/>
        <end position="566"/>
    </location>
</feature>
<evidence type="ECO:0000313" key="12">
    <source>
        <dbReference type="Proteomes" id="UP000503308"/>
    </source>
</evidence>
<keyword evidence="6 11" id="KW-0418">Kinase</keyword>
<evidence type="ECO:0000256" key="2">
    <source>
        <dbReference type="ARBA" id="ARBA00012438"/>
    </source>
</evidence>
<dbReference type="KEGG" id="rpon:G3256_18825"/>
<dbReference type="GO" id="GO:0005524">
    <property type="term" value="F:ATP binding"/>
    <property type="evidence" value="ECO:0007669"/>
    <property type="project" value="UniProtKB-KW"/>
</dbReference>
<evidence type="ECO:0000256" key="4">
    <source>
        <dbReference type="ARBA" id="ARBA00022679"/>
    </source>
</evidence>
<dbReference type="SUPFAM" id="SSF55874">
    <property type="entry name" value="ATPase domain of HSP90 chaperone/DNA topoisomerase II/histidine kinase"/>
    <property type="match status" value="1"/>
</dbReference>
<evidence type="ECO:0000313" key="11">
    <source>
        <dbReference type="EMBL" id="QJF53342.1"/>
    </source>
</evidence>
<comment type="catalytic activity">
    <reaction evidence="1">
        <text>ATP + protein L-histidine = ADP + protein N-phospho-L-histidine.</text>
        <dbReference type="EC" id="2.7.13.3"/>
    </reaction>
</comment>
<feature type="domain" description="Signal transduction histidine kinase HWE region" evidence="10">
    <location>
        <begin position="373"/>
        <end position="450"/>
    </location>
</feature>
<dbReference type="Proteomes" id="UP000503308">
    <property type="component" value="Plasmid p1"/>
</dbReference>
<dbReference type="EC" id="2.7.13.3" evidence="2"/>
<evidence type="ECO:0000256" key="5">
    <source>
        <dbReference type="ARBA" id="ARBA00022741"/>
    </source>
</evidence>
<accession>A0A858SZM8</accession>
<feature type="transmembrane region" description="Helical" evidence="8">
    <location>
        <begin position="282"/>
        <end position="302"/>
    </location>
</feature>
<organism evidence="11 12">
    <name type="scientific">Roseobacter ponti</name>
    <dbReference type="NCBI Taxonomy" id="1891787"/>
    <lineage>
        <taxon>Bacteria</taxon>
        <taxon>Pseudomonadati</taxon>
        <taxon>Pseudomonadota</taxon>
        <taxon>Alphaproteobacteria</taxon>
        <taxon>Rhodobacterales</taxon>
        <taxon>Roseobacteraceae</taxon>
        <taxon>Roseobacter</taxon>
    </lineage>
</organism>
<dbReference type="Pfam" id="PF07568">
    <property type="entry name" value="HisKA_2"/>
    <property type="match status" value="1"/>
</dbReference>
<keyword evidence="8" id="KW-0472">Membrane</keyword>
<proteinExistence type="predicted"/>
<evidence type="ECO:0000259" key="9">
    <source>
        <dbReference type="SMART" id="SM00387"/>
    </source>
</evidence>
<dbReference type="GO" id="GO:0004673">
    <property type="term" value="F:protein histidine kinase activity"/>
    <property type="evidence" value="ECO:0007669"/>
    <property type="project" value="UniProtKB-EC"/>
</dbReference>
<dbReference type="Gene3D" id="3.30.565.10">
    <property type="entry name" value="Histidine kinase-like ATPase, C-terminal domain"/>
    <property type="match status" value="1"/>
</dbReference>
<dbReference type="RefSeq" id="WP_169642553.1">
    <property type="nucleotide sequence ID" value="NZ_CP048789.1"/>
</dbReference>
<evidence type="ECO:0000256" key="1">
    <source>
        <dbReference type="ARBA" id="ARBA00000085"/>
    </source>
</evidence>
<keyword evidence="11" id="KW-0614">Plasmid</keyword>
<dbReference type="InterPro" id="IPR036890">
    <property type="entry name" value="HATPase_C_sf"/>
</dbReference>
<dbReference type="InterPro" id="IPR011102">
    <property type="entry name" value="Sig_transdc_His_kinase_HWE"/>
</dbReference>
<gene>
    <name evidence="11" type="ORF">G3256_18825</name>
</gene>
<geneLocation type="plasmid" evidence="11 12">
    <name>p1</name>
</geneLocation>
<keyword evidence="5" id="KW-0547">Nucleotide-binding</keyword>
<dbReference type="PANTHER" id="PTHR41523">
    <property type="entry name" value="TWO-COMPONENT SYSTEM SENSOR PROTEIN"/>
    <property type="match status" value="1"/>
</dbReference>
<evidence type="ECO:0000256" key="7">
    <source>
        <dbReference type="ARBA" id="ARBA00022840"/>
    </source>
</evidence>
<evidence type="ECO:0000256" key="6">
    <source>
        <dbReference type="ARBA" id="ARBA00022777"/>
    </source>
</evidence>
<keyword evidence="8" id="KW-1133">Transmembrane helix</keyword>
<name>A0A858SZM8_9RHOB</name>
<feature type="transmembrane region" description="Helical" evidence="8">
    <location>
        <begin position="14"/>
        <end position="35"/>
    </location>
</feature>
<dbReference type="SMART" id="SM00387">
    <property type="entry name" value="HATPase_c"/>
    <property type="match status" value="1"/>
</dbReference>
<keyword evidence="4" id="KW-0808">Transferase</keyword>
<dbReference type="Gene3D" id="3.30.450.20">
    <property type="entry name" value="PAS domain"/>
    <property type="match status" value="2"/>
</dbReference>
<dbReference type="InterPro" id="IPR011495">
    <property type="entry name" value="Sig_transdc_His_kin_sub2_dim/P"/>
</dbReference>
<keyword evidence="12" id="KW-1185">Reference proteome</keyword>
<dbReference type="PANTHER" id="PTHR41523:SF8">
    <property type="entry name" value="ETHYLENE RESPONSE SENSOR PROTEIN"/>
    <property type="match status" value="1"/>
</dbReference>
<evidence type="ECO:0000256" key="8">
    <source>
        <dbReference type="SAM" id="Phobius"/>
    </source>
</evidence>
<dbReference type="InterPro" id="IPR003594">
    <property type="entry name" value="HATPase_dom"/>
</dbReference>
<protein>
    <recommendedName>
        <fullName evidence="2">histidine kinase</fullName>
        <ecNumber evidence="2">2.7.13.3</ecNumber>
    </recommendedName>
</protein>